<dbReference type="RefSeq" id="WP_078711193.1">
    <property type="nucleotide sequence ID" value="NZ_FUWY01000002.1"/>
</dbReference>
<reference evidence="3" key="1">
    <citation type="submission" date="2017-02" db="EMBL/GenBank/DDBJ databases">
        <authorList>
            <person name="Varghese N."/>
            <person name="Submissions S."/>
        </authorList>
    </citation>
    <scope>NUCLEOTIDE SEQUENCE [LARGE SCALE GENOMIC DNA]</scope>
    <source>
        <strain evidence="3">ATCC 25662</strain>
    </source>
</reference>
<evidence type="ECO:0000313" key="2">
    <source>
        <dbReference type="EMBL" id="SJZ50274.1"/>
    </source>
</evidence>
<keyword evidence="1" id="KW-1133">Transmembrane helix</keyword>
<keyword evidence="1" id="KW-0472">Membrane</keyword>
<dbReference type="EMBL" id="FUWY01000002">
    <property type="protein sequence ID" value="SJZ50274.1"/>
    <property type="molecule type" value="Genomic_DNA"/>
</dbReference>
<dbReference type="AlphaFoldDB" id="A0A1T4L6G5"/>
<feature type="transmembrane region" description="Helical" evidence="1">
    <location>
        <begin position="7"/>
        <end position="27"/>
    </location>
</feature>
<gene>
    <name evidence="2" type="ORF">SAMN02745191_0758</name>
</gene>
<sequence length="108" mass="12177">MWYIGIFIFVMMLGAVTLAYQMFKMIYLDAKSRDLKHPVFWGIFSMGGNNGSGGLLLYLLGRNKYISNMSETDRRVMEKRKKYALVSLCFIVVGALGTMATALLNGVF</sequence>
<evidence type="ECO:0000256" key="1">
    <source>
        <dbReference type="SAM" id="Phobius"/>
    </source>
</evidence>
<feature type="transmembrane region" description="Helical" evidence="1">
    <location>
        <begin position="82"/>
        <end position="104"/>
    </location>
</feature>
<name>A0A1T4L6G5_9FIRM</name>
<proteinExistence type="predicted"/>
<keyword evidence="3" id="KW-1185">Reference proteome</keyword>
<accession>A0A1T4L6G5</accession>
<evidence type="ECO:0000313" key="3">
    <source>
        <dbReference type="Proteomes" id="UP000243297"/>
    </source>
</evidence>
<dbReference type="Proteomes" id="UP000243297">
    <property type="component" value="Unassembled WGS sequence"/>
</dbReference>
<protein>
    <submittedName>
        <fullName evidence="2">Uncharacterized protein</fullName>
    </submittedName>
</protein>
<organism evidence="2 3">
    <name type="scientific">Anaerorhabdus furcosa</name>
    <dbReference type="NCBI Taxonomy" id="118967"/>
    <lineage>
        <taxon>Bacteria</taxon>
        <taxon>Bacillati</taxon>
        <taxon>Bacillota</taxon>
        <taxon>Erysipelotrichia</taxon>
        <taxon>Erysipelotrichales</taxon>
        <taxon>Erysipelotrichaceae</taxon>
        <taxon>Anaerorhabdus</taxon>
    </lineage>
</organism>
<keyword evidence="1" id="KW-0812">Transmembrane</keyword>
<feature type="transmembrane region" description="Helical" evidence="1">
    <location>
        <begin position="39"/>
        <end position="61"/>
    </location>
</feature>